<name>A0A564YUB2_HYMDI</name>
<proteinExistence type="predicted"/>
<evidence type="ECO:0008006" key="3">
    <source>
        <dbReference type="Google" id="ProtNLM"/>
    </source>
</evidence>
<keyword evidence="2" id="KW-1185">Reference proteome</keyword>
<organism evidence="1 2">
    <name type="scientific">Hymenolepis diminuta</name>
    <name type="common">Rat tapeworm</name>
    <dbReference type="NCBI Taxonomy" id="6216"/>
    <lineage>
        <taxon>Eukaryota</taxon>
        <taxon>Metazoa</taxon>
        <taxon>Spiralia</taxon>
        <taxon>Lophotrochozoa</taxon>
        <taxon>Platyhelminthes</taxon>
        <taxon>Cestoda</taxon>
        <taxon>Eucestoda</taxon>
        <taxon>Cyclophyllidea</taxon>
        <taxon>Hymenolepididae</taxon>
        <taxon>Hymenolepis</taxon>
    </lineage>
</organism>
<protein>
    <recommendedName>
        <fullName evidence="3">Endo/exonuclease/phosphatase domain-containing protein</fullName>
    </recommendedName>
</protein>
<reference evidence="1 2" key="1">
    <citation type="submission" date="2019-07" db="EMBL/GenBank/DDBJ databases">
        <authorList>
            <person name="Jastrzebski P J."/>
            <person name="Paukszto L."/>
            <person name="Jastrzebski P J."/>
        </authorList>
    </citation>
    <scope>NUCLEOTIDE SEQUENCE [LARGE SCALE GENOMIC DNA]</scope>
    <source>
        <strain evidence="1 2">WMS-il1</strain>
    </source>
</reference>
<evidence type="ECO:0000313" key="1">
    <source>
        <dbReference type="EMBL" id="VUZ50599.1"/>
    </source>
</evidence>
<evidence type="ECO:0000313" key="2">
    <source>
        <dbReference type="Proteomes" id="UP000321570"/>
    </source>
</evidence>
<sequence length="184" mass="20920">MTFLKLGLWNVRSCASEAKFLDIHRQVMEGRFQLVVLTETRMPSGSYKVKDARTMYEGVVGPSTDQSPETSVNGQRVASFCGINGLKILNTYYEKKMVLRATWQHPHVSRKAEANSDHYLAVTTLRVRTCTKRTIFRPNRQLQAWQLSTDVDLIAKHKEIVKIVRNAAATVCRSHKKAEGRKKG</sequence>
<dbReference type="AlphaFoldDB" id="A0A564YUB2"/>
<gene>
    <name evidence="1" type="ORF">WMSIL1_LOCUS9391</name>
</gene>
<dbReference type="Proteomes" id="UP000321570">
    <property type="component" value="Unassembled WGS sequence"/>
</dbReference>
<accession>A0A564YUB2</accession>
<dbReference type="EMBL" id="CABIJS010000377">
    <property type="protein sequence ID" value="VUZ50599.1"/>
    <property type="molecule type" value="Genomic_DNA"/>
</dbReference>